<dbReference type="GO" id="GO:0008467">
    <property type="term" value="F:[heparan sulfate]-glucosamine 3-sulfotransferase activity"/>
    <property type="evidence" value="ECO:0007669"/>
    <property type="project" value="TreeGrafter"/>
</dbReference>
<dbReference type="EMBL" id="CAIIXF020000008">
    <property type="protein sequence ID" value="CAH1790721.1"/>
    <property type="molecule type" value="Genomic_DNA"/>
</dbReference>
<evidence type="ECO:0000256" key="5">
    <source>
        <dbReference type="PIRSR" id="PIRSR637359-3"/>
    </source>
</evidence>
<accession>A0A8S4PDB4</accession>
<dbReference type="PANTHER" id="PTHR10605:SF72">
    <property type="entry name" value="HEPARAN SULFATE 3-O SULFOTRANSFERASE-B, ISOFORM A"/>
    <property type="match status" value="1"/>
</dbReference>
<keyword evidence="7" id="KW-0472">Membrane</keyword>
<evidence type="ECO:0000313" key="10">
    <source>
        <dbReference type="Proteomes" id="UP000749559"/>
    </source>
</evidence>
<feature type="binding site" evidence="4">
    <location>
        <begin position="331"/>
        <end position="335"/>
    </location>
    <ligand>
        <name>3'-phosphoadenylyl sulfate</name>
        <dbReference type="ChEBI" id="CHEBI:58339"/>
    </ligand>
</feature>
<dbReference type="Proteomes" id="UP000749559">
    <property type="component" value="Unassembled WGS sequence"/>
</dbReference>
<name>A0A8S4PDB4_OWEFU</name>
<protein>
    <recommendedName>
        <fullName evidence="8">Sulfotransferase domain-containing protein</fullName>
    </recommendedName>
</protein>
<feature type="domain" description="Sulfotransferase" evidence="8">
    <location>
        <begin position="113"/>
        <end position="308"/>
    </location>
</feature>
<feature type="disulfide bond" evidence="5">
    <location>
        <begin position="314"/>
        <end position="326"/>
    </location>
</feature>
<evidence type="ECO:0000256" key="1">
    <source>
        <dbReference type="ARBA" id="ARBA00022679"/>
    </source>
</evidence>
<proteinExistence type="predicted"/>
<dbReference type="InterPro" id="IPR027417">
    <property type="entry name" value="P-loop_NTPase"/>
</dbReference>
<dbReference type="InterPro" id="IPR000863">
    <property type="entry name" value="Sulfotransferase_dom"/>
</dbReference>
<keyword evidence="1" id="KW-0808">Transferase</keyword>
<evidence type="ECO:0000313" key="9">
    <source>
        <dbReference type="EMBL" id="CAH1790721.1"/>
    </source>
</evidence>
<feature type="binding site" evidence="4">
    <location>
        <position position="214"/>
    </location>
    <ligand>
        <name>3'-phosphoadenylyl sulfate</name>
        <dbReference type="ChEBI" id="CHEBI:58339"/>
    </ligand>
</feature>
<sequence length="371" mass="43101">MNGIQRKVSSCFPPLLVRIFLLSTTCGVLLLTYQYRMQNSLSENVSKDGQHIDPKPLMSARITEKPDIDDNNEVSDTSSYNSFKSKMNEHSTNKEYSSTQSPPDERVQKLPGVINIGIQKCGTGALNTYLRIHPQLRVREGEVHFFDKKINHSAPFKQEIQRYLKMLPVAFPNETVFEKTPAYFDLADPYDLFRMNSALKVILLVCDPVRRVMSAYLHNLAIRLYSQHKTYEQYVFDKDGAVDKTAEVVRRSIYDESLKRYLKYFPRNQLLIMENTFLLKQPTLAMQEIEKFIGLKKFYTNETFYFNEEIGYHCINPSIYPVHNGCQGKSKYKIHPNVSEENVLKLKKFFQPINDNFMKIAGIKMASLTYF</sequence>
<evidence type="ECO:0000256" key="4">
    <source>
        <dbReference type="PIRSR" id="PIRSR637359-2"/>
    </source>
</evidence>
<keyword evidence="5" id="KW-1015">Disulfide bond</keyword>
<feature type="active site" description="For sulfotransferase activity" evidence="3">
    <location>
        <position position="120"/>
    </location>
</feature>
<dbReference type="SUPFAM" id="SSF52540">
    <property type="entry name" value="P-loop containing nucleoside triphosphate hydrolases"/>
    <property type="match status" value="1"/>
</dbReference>
<feature type="transmembrane region" description="Helical" evidence="7">
    <location>
        <begin position="15"/>
        <end position="33"/>
    </location>
</feature>
<evidence type="ECO:0000256" key="6">
    <source>
        <dbReference type="SAM" id="MobiDB-lite"/>
    </source>
</evidence>
<keyword evidence="10" id="KW-1185">Reference proteome</keyword>
<feature type="region of interest" description="Disordered" evidence="6">
    <location>
        <begin position="62"/>
        <end position="106"/>
    </location>
</feature>
<evidence type="ECO:0000256" key="7">
    <source>
        <dbReference type="SAM" id="Phobius"/>
    </source>
</evidence>
<evidence type="ECO:0000256" key="3">
    <source>
        <dbReference type="PIRSR" id="PIRSR637359-1"/>
    </source>
</evidence>
<dbReference type="PANTHER" id="PTHR10605">
    <property type="entry name" value="HEPARAN SULFATE SULFOTRANSFERASE"/>
    <property type="match status" value="1"/>
</dbReference>
<keyword evidence="7" id="KW-0812">Transmembrane</keyword>
<dbReference type="OrthoDB" id="411451at2759"/>
<keyword evidence="2" id="KW-0325">Glycoprotein</keyword>
<feature type="compositionally biased region" description="Polar residues" evidence="6">
    <location>
        <begin position="74"/>
        <end position="85"/>
    </location>
</feature>
<dbReference type="AlphaFoldDB" id="A0A8S4PDB4"/>
<reference evidence="9" key="1">
    <citation type="submission" date="2022-03" db="EMBL/GenBank/DDBJ databases">
        <authorList>
            <person name="Martin C."/>
        </authorList>
    </citation>
    <scope>NUCLEOTIDE SEQUENCE</scope>
</reference>
<organism evidence="9 10">
    <name type="scientific">Owenia fusiformis</name>
    <name type="common">Polychaete worm</name>
    <dbReference type="NCBI Taxonomy" id="6347"/>
    <lineage>
        <taxon>Eukaryota</taxon>
        <taxon>Metazoa</taxon>
        <taxon>Spiralia</taxon>
        <taxon>Lophotrochozoa</taxon>
        <taxon>Annelida</taxon>
        <taxon>Polychaeta</taxon>
        <taxon>Sedentaria</taxon>
        <taxon>Canalipalpata</taxon>
        <taxon>Sabellida</taxon>
        <taxon>Oweniida</taxon>
        <taxon>Oweniidae</taxon>
        <taxon>Owenia</taxon>
    </lineage>
</organism>
<dbReference type="Pfam" id="PF00685">
    <property type="entry name" value="Sulfotransfer_1"/>
    <property type="match status" value="1"/>
</dbReference>
<gene>
    <name evidence="9" type="ORF">OFUS_LOCUS15895</name>
</gene>
<evidence type="ECO:0000256" key="2">
    <source>
        <dbReference type="ARBA" id="ARBA00023180"/>
    </source>
</evidence>
<dbReference type="InterPro" id="IPR037359">
    <property type="entry name" value="NST/OST"/>
</dbReference>
<dbReference type="Gene3D" id="3.40.50.300">
    <property type="entry name" value="P-loop containing nucleotide triphosphate hydrolases"/>
    <property type="match status" value="1"/>
</dbReference>
<comment type="caution">
    <text evidence="9">The sequence shown here is derived from an EMBL/GenBank/DDBJ whole genome shotgun (WGS) entry which is preliminary data.</text>
</comment>
<keyword evidence="7" id="KW-1133">Transmembrane helix</keyword>
<evidence type="ECO:0000259" key="8">
    <source>
        <dbReference type="Pfam" id="PF00685"/>
    </source>
</evidence>